<dbReference type="InterPro" id="IPR036388">
    <property type="entry name" value="WH-like_DNA-bd_sf"/>
</dbReference>
<dbReference type="EMBL" id="JACHJW010000001">
    <property type="protein sequence ID" value="MBB4958198.1"/>
    <property type="molecule type" value="Genomic_DNA"/>
</dbReference>
<dbReference type="SUPFAM" id="SSF69618">
    <property type="entry name" value="HemD-like"/>
    <property type="match status" value="2"/>
</dbReference>
<evidence type="ECO:0000313" key="4">
    <source>
        <dbReference type="EMBL" id="MBB4958198.1"/>
    </source>
</evidence>
<dbReference type="InterPro" id="IPR001867">
    <property type="entry name" value="OmpR/PhoB-type_DNA-bd"/>
</dbReference>
<dbReference type="PROSITE" id="PS51755">
    <property type="entry name" value="OMPR_PHOB"/>
    <property type="match status" value="1"/>
</dbReference>
<dbReference type="InterPro" id="IPR016032">
    <property type="entry name" value="Sig_transdc_resp-reg_C-effctor"/>
</dbReference>
<dbReference type="GO" id="GO:0006780">
    <property type="term" value="P:uroporphyrinogen III biosynthetic process"/>
    <property type="evidence" value="ECO:0007669"/>
    <property type="project" value="InterPro"/>
</dbReference>
<dbReference type="GO" id="GO:0000160">
    <property type="term" value="P:phosphorelay signal transduction system"/>
    <property type="evidence" value="ECO:0007669"/>
    <property type="project" value="InterPro"/>
</dbReference>
<dbReference type="InterPro" id="IPR003754">
    <property type="entry name" value="4pyrrol_synth_uPrphyn_synth"/>
</dbReference>
<organism evidence="4 5">
    <name type="scientific">Micromonospora polyrhachis</name>
    <dbReference type="NCBI Taxonomy" id="1282883"/>
    <lineage>
        <taxon>Bacteria</taxon>
        <taxon>Bacillati</taxon>
        <taxon>Actinomycetota</taxon>
        <taxon>Actinomycetes</taxon>
        <taxon>Micromonosporales</taxon>
        <taxon>Micromonosporaceae</taxon>
        <taxon>Micromonospora</taxon>
    </lineage>
</organism>
<keyword evidence="4" id="KW-0456">Lyase</keyword>
<dbReference type="Proteomes" id="UP000578819">
    <property type="component" value="Unassembled WGS sequence"/>
</dbReference>
<gene>
    <name evidence="4" type="ORF">FHR38_001931</name>
</gene>
<dbReference type="Pfam" id="PF02602">
    <property type="entry name" value="HEM4"/>
    <property type="match status" value="1"/>
</dbReference>
<dbReference type="GO" id="GO:0006355">
    <property type="term" value="P:regulation of DNA-templated transcription"/>
    <property type="evidence" value="ECO:0007669"/>
    <property type="project" value="InterPro"/>
</dbReference>
<dbReference type="Gene3D" id="3.40.50.10090">
    <property type="match status" value="1"/>
</dbReference>
<dbReference type="Pfam" id="PF00486">
    <property type="entry name" value="Trans_reg_C"/>
    <property type="match status" value="1"/>
</dbReference>
<dbReference type="RefSeq" id="WP_184534329.1">
    <property type="nucleotide sequence ID" value="NZ_JACHJW010000001.1"/>
</dbReference>
<keyword evidence="1 2" id="KW-0238">DNA-binding</keyword>
<comment type="caution">
    <text evidence="4">The sequence shown here is derived from an EMBL/GenBank/DDBJ whole genome shotgun (WGS) entry which is preliminary data.</text>
</comment>
<dbReference type="AlphaFoldDB" id="A0A7W7SNV4"/>
<dbReference type="EC" id="4.2.1.75" evidence="4"/>
<dbReference type="PANTHER" id="PTHR40082:SF1">
    <property type="entry name" value="BLR5956 PROTEIN"/>
    <property type="match status" value="1"/>
</dbReference>
<feature type="DNA-binding region" description="OmpR/PhoB-type" evidence="2">
    <location>
        <begin position="149"/>
        <end position="241"/>
    </location>
</feature>
<keyword evidence="5" id="KW-1185">Reference proteome</keyword>
<evidence type="ECO:0000313" key="5">
    <source>
        <dbReference type="Proteomes" id="UP000578819"/>
    </source>
</evidence>
<accession>A0A7W7SNV4</accession>
<dbReference type="SUPFAM" id="SSF46894">
    <property type="entry name" value="C-terminal effector domain of the bipartite response regulators"/>
    <property type="match status" value="1"/>
</dbReference>
<name>A0A7W7SNV4_9ACTN</name>
<evidence type="ECO:0000256" key="2">
    <source>
        <dbReference type="PROSITE-ProRule" id="PRU01091"/>
    </source>
</evidence>
<dbReference type="Gene3D" id="1.10.10.10">
    <property type="entry name" value="Winged helix-like DNA-binding domain superfamily/Winged helix DNA-binding domain"/>
    <property type="match status" value="1"/>
</dbReference>
<dbReference type="PANTHER" id="PTHR40082">
    <property type="entry name" value="BLR5956 PROTEIN"/>
    <property type="match status" value="1"/>
</dbReference>
<dbReference type="SMART" id="SM00862">
    <property type="entry name" value="Trans_reg_C"/>
    <property type="match status" value="1"/>
</dbReference>
<sequence length="242" mass="25734">MTGELAGFTVAVTVDRRRDELAALLERQGARVVVAPTLRLVPLVADGPGNRWATPADLAPLRRLVFLVANRMVDAIAFTSAPAVDSLLHSAGPDIEAVLAALRTDVLAACVAPVTAAPLRRHRVPVLVPGQTRLGALVRAITAELPRRAIDLRVAGHRLTLRGHVALLDDTPHSLAPAPMAVLRALAGTPGRVLTRAALLHRLPRGADGHTVEMAVARIRATLRVPGLVQTVLRRGYRLSVD</sequence>
<proteinExistence type="predicted"/>
<feature type="domain" description="OmpR/PhoB-type" evidence="3">
    <location>
        <begin position="149"/>
        <end position="241"/>
    </location>
</feature>
<protein>
    <submittedName>
        <fullName evidence="4">Uroporphyrinogen-III synthase</fullName>
        <ecNumber evidence="4">4.2.1.75</ecNumber>
    </submittedName>
</protein>
<dbReference type="GO" id="GO:0003677">
    <property type="term" value="F:DNA binding"/>
    <property type="evidence" value="ECO:0007669"/>
    <property type="project" value="UniProtKB-UniRule"/>
</dbReference>
<evidence type="ECO:0000256" key="1">
    <source>
        <dbReference type="ARBA" id="ARBA00023125"/>
    </source>
</evidence>
<dbReference type="InterPro" id="IPR036108">
    <property type="entry name" value="4pyrrol_syn_uPrphyn_synt_sf"/>
</dbReference>
<evidence type="ECO:0000259" key="3">
    <source>
        <dbReference type="PROSITE" id="PS51755"/>
    </source>
</evidence>
<reference evidence="4 5" key="1">
    <citation type="submission" date="2020-08" db="EMBL/GenBank/DDBJ databases">
        <title>Sequencing the genomes of 1000 actinobacteria strains.</title>
        <authorList>
            <person name="Klenk H.-P."/>
        </authorList>
    </citation>
    <scope>NUCLEOTIDE SEQUENCE [LARGE SCALE GENOMIC DNA]</scope>
    <source>
        <strain evidence="4 5">DSM 45886</strain>
    </source>
</reference>
<dbReference type="InterPro" id="IPR039793">
    <property type="entry name" value="UROS/Hem4"/>
</dbReference>
<dbReference type="GO" id="GO:0004852">
    <property type="term" value="F:uroporphyrinogen-III synthase activity"/>
    <property type="evidence" value="ECO:0007669"/>
    <property type="project" value="UniProtKB-EC"/>
</dbReference>